<evidence type="ECO:0000256" key="1">
    <source>
        <dbReference type="SAM" id="Phobius"/>
    </source>
</evidence>
<protein>
    <submittedName>
        <fullName evidence="2">Uncharacterized protein</fullName>
    </submittedName>
</protein>
<gene>
    <name evidence="2" type="primary">83</name>
    <name evidence="2" type="ORF">PBI_BIRDSNEST_83</name>
</gene>
<organism evidence="2 3">
    <name type="scientific">Mycobacterium phage BirdsNest</name>
    <dbReference type="NCBI Taxonomy" id="2686231"/>
    <lineage>
        <taxon>Viruses</taxon>
        <taxon>Duplodnaviria</taxon>
        <taxon>Heunggongvirae</taxon>
        <taxon>Uroviricota</taxon>
        <taxon>Caudoviricetes</taxon>
        <taxon>Bclasvirinae</taxon>
        <taxon>Birdsnestvirus</taxon>
        <taxon>Birdsnestvirus birdsnest</taxon>
    </lineage>
</organism>
<evidence type="ECO:0000313" key="2">
    <source>
        <dbReference type="EMBL" id="QHB37385.1"/>
    </source>
</evidence>
<feature type="transmembrane region" description="Helical" evidence="1">
    <location>
        <begin position="6"/>
        <end position="32"/>
    </location>
</feature>
<dbReference type="EMBL" id="MN813686">
    <property type="protein sequence ID" value="QHB37385.1"/>
    <property type="molecule type" value="Genomic_DNA"/>
</dbReference>
<accession>A0A6B9LF75</accession>
<keyword evidence="3" id="KW-1185">Reference proteome</keyword>
<dbReference type="KEGG" id="vg:60320947"/>
<keyword evidence="1" id="KW-1133">Transmembrane helix</keyword>
<proteinExistence type="predicted"/>
<evidence type="ECO:0000313" key="3">
    <source>
        <dbReference type="Proteomes" id="UP000463946"/>
    </source>
</evidence>
<dbReference type="Proteomes" id="UP000463946">
    <property type="component" value="Segment"/>
</dbReference>
<name>A0A6B9LF75_9CAUD</name>
<dbReference type="GeneID" id="60320947"/>
<sequence>MVHTLAYWLGVLVAAAIIVVAIVAVLAGIVWAGSAIFELAGLA</sequence>
<reference evidence="2 3" key="1">
    <citation type="submission" date="2019-12" db="EMBL/GenBank/DDBJ databases">
        <authorList>
            <person name="Lauer M.J."/>
            <person name="Curtus N.L."/>
            <person name="Garlena R.A."/>
            <person name="Russell D.A."/>
            <person name="Pope W.H."/>
            <person name="Jacobs-Sera D."/>
            <person name="Hatfull G.F."/>
        </authorList>
    </citation>
    <scope>NUCLEOTIDE SEQUENCE [LARGE SCALE GENOMIC DNA]</scope>
</reference>
<keyword evidence="1" id="KW-0472">Membrane</keyword>
<dbReference type="RefSeq" id="YP_009949542.1">
    <property type="nucleotide sequence ID" value="NC_051581.1"/>
</dbReference>
<keyword evidence="1" id="KW-0812">Transmembrane</keyword>